<evidence type="ECO:0000313" key="1">
    <source>
        <dbReference type="EMBL" id="KTE89482.1"/>
    </source>
</evidence>
<proteinExistence type="predicted"/>
<dbReference type="InterPro" id="IPR035901">
    <property type="entry name" value="GIY-YIG_endonuc_sf"/>
</dbReference>
<dbReference type="Gene3D" id="3.40.1440.10">
    <property type="entry name" value="GIY-YIG endonuclease"/>
    <property type="match status" value="1"/>
</dbReference>
<organism evidence="1 2">
    <name type="scientific">Desulfitobacterium hafniense</name>
    <name type="common">Desulfitobacterium frappieri</name>
    <dbReference type="NCBI Taxonomy" id="49338"/>
    <lineage>
        <taxon>Bacteria</taxon>
        <taxon>Bacillati</taxon>
        <taxon>Bacillota</taxon>
        <taxon>Clostridia</taxon>
        <taxon>Eubacteriales</taxon>
        <taxon>Desulfitobacteriaceae</taxon>
        <taxon>Desulfitobacterium</taxon>
    </lineage>
</organism>
<evidence type="ECO:0000313" key="2">
    <source>
        <dbReference type="Proteomes" id="UP000054623"/>
    </source>
</evidence>
<dbReference type="CDD" id="cd10451">
    <property type="entry name" value="GIY-YIG_LuxR_like"/>
    <property type="match status" value="1"/>
</dbReference>
<reference evidence="1 2" key="1">
    <citation type="submission" date="2015-12" db="EMBL/GenBank/DDBJ databases">
        <title>Draft Genome Sequence of Desulfitobacterium hafniense Strain DH, a Sulfate-reducing Bacterium Isolated from Paddy Soils.</title>
        <authorList>
            <person name="Bao P."/>
            <person name="Zhang X."/>
            <person name="Li G."/>
        </authorList>
    </citation>
    <scope>NUCLEOTIDE SEQUENCE [LARGE SCALE GENOMIC DNA]</scope>
    <source>
        <strain evidence="1 2">DH</strain>
    </source>
</reference>
<sequence>MMNIKRKKQLLEEYKNRKPEMGVVSFRCTATGEAFLGIAKDTRAVFNSTRCKLSANGHPNQRLQELWDHYGESGFELSVLKVLKYEDPQADHTDELEALREQCLAQDKQARRIWR</sequence>
<dbReference type="RefSeq" id="WP_058491870.1">
    <property type="nucleotide sequence ID" value="NZ_LOCK01000072.1"/>
</dbReference>
<comment type="caution">
    <text evidence="1">The sequence shown here is derived from an EMBL/GenBank/DDBJ whole genome shotgun (WGS) entry which is preliminary data.</text>
</comment>
<dbReference type="EMBL" id="LOCK01000072">
    <property type="protein sequence ID" value="KTE89482.1"/>
    <property type="molecule type" value="Genomic_DNA"/>
</dbReference>
<gene>
    <name evidence="1" type="ORF">AT727_11645</name>
</gene>
<dbReference type="OrthoDB" id="9789954at2"/>
<protein>
    <recommendedName>
        <fullName evidence="3">GIY-YIG nuclease family protein</fullName>
    </recommendedName>
</protein>
<accession>A0A0W1JCM0</accession>
<dbReference type="Proteomes" id="UP000054623">
    <property type="component" value="Unassembled WGS sequence"/>
</dbReference>
<dbReference type="AlphaFoldDB" id="A0A0W1JCM0"/>
<evidence type="ECO:0008006" key="3">
    <source>
        <dbReference type="Google" id="ProtNLM"/>
    </source>
</evidence>
<name>A0A0W1JCM0_DESHA</name>